<dbReference type="EMBL" id="LCWV01000021">
    <property type="protein sequence ID" value="PWI66970.1"/>
    <property type="molecule type" value="Genomic_DNA"/>
</dbReference>
<gene>
    <name evidence="2" type="ORF">PCL_04476</name>
</gene>
<evidence type="ECO:0000313" key="3">
    <source>
        <dbReference type="Proteomes" id="UP000245956"/>
    </source>
</evidence>
<dbReference type="AlphaFoldDB" id="A0A2U3DXI3"/>
<reference evidence="2 3" key="1">
    <citation type="journal article" date="2016" name="Front. Microbiol.">
        <title>Genome and transcriptome sequences reveal the specific parasitism of the nematophagous Purpureocillium lilacinum 36-1.</title>
        <authorList>
            <person name="Xie J."/>
            <person name="Li S."/>
            <person name="Mo C."/>
            <person name="Xiao X."/>
            <person name="Peng D."/>
            <person name="Wang G."/>
            <person name="Xiao Y."/>
        </authorList>
    </citation>
    <scope>NUCLEOTIDE SEQUENCE [LARGE SCALE GENOMIC DNA]</scope>
    <source>
        <strain evidence="2 3">36-1</strain>
    </source>
</reference>
<feature type="compositionally biased region" description="Gly residues" evidence="1">
    <location>
        <begin position="156"/>
        <end position="167"/>
    </location>
</feature>
<organism evidence="2 3">
    <name type="scientific">Purpureocillium lilacinum</name>
    <name type="common">Paecilomyces lilacinus</name>
    <dbReference type="NCBI Taxonomy" id="33203"/>
    <lineage>
        <taxon>Eukaryota</taxon>
        <taxon>Fungi</taxon>
        <taxon>Dikarya</taxon>
        <taxon>Ascomycota</taxon>
        <taxon>Pezizomycotina</taxon>
        <taxon>Sordariomycetes</taxon>
        <taxon>Hypocreomycetidae</taxon>
        <taxon>Hypocreales</taxon>
        <taxon>Ophiocordycipitaceae</taxon>
        <taxon>Purpureocillium</taxon>
    </lineage>
</organism>
<name>A0A2U3DXI3_PURLI</name>
<feature type="compositionally biased region" description="Polar residues" evidence="1">
    <location>
        <begin position="211"/>
        <end position="221"/>
    </location>
</feature>
<sequence length="299" mass="31245">MAPCNSTRSVLASDAESLAARLEEQVAPPASCLLPPATCHRAAAGPWHGRALPPCSAGKRARTPEGGRGCKLEPTLDTLARLPSGLGNTQVRTWGTYDGYKLGKNGSTARGTGKSDVGVSPTRSPRRAQSEQPPHRGPRRAPLACSRCPGRPVSGGRCGGRSSGGGHCRPTPGPSLPAVYSVPCPGPVAEGVARCREPNPDFEKNRPRQNPGFSPNKQTTAPPSPPQSIDELGMARSPSPVPPRYTHLRPSALAAGGRPLAGWPRHSTPRHGPVHAWLAECRSANRDGQPTSPRASSTS</sequence>
<protein>
    <submittedName>
        <fullName evidence="2">Uncharacterized protein</fullName>
    </submittedName>
</protein>
<comment type="caution">
    <text evidence="2">The sequence shown here is derived from an EMBL/GenBank/DDBJ whole genome shotgun (WGS) entry which is preliminary data.</text>
</comment>
<feature type="region of interest" description="Disordered" evidence="1">
    <location>
        <begin position="100"/>
        <end position="170"/>
    </location>
</feature>
<feature type="compositionally biased region" description="Polar residues" evidence="1">
    <location>
        <begin position="286"/>
        <end position="299"/>
    </location>
</feature>
<feature type="region of interest" description="Disordered" evidence="1">
    <location>
        <begin position="195"/>
        <end position="299"/>
    </location>
</feature>
<feature type="compositionally biased region" description="Basic and acidic residues" evidence="1">
    <location>
        <begin position="195"/>
        <end position="206"/>
    </location>
</feature>
<accession>A0A2U3DXI3</accession>
<dbReference type="Proteomes" id="UP000245956">
    <property type="component" value="Unassembled WGS sequence"/>
</dbReference>
<feature type="compositionally biased region" description="Low complexity" evidence="1">
    <location>
        <begin position="146"/>
        <end position="155"/>
    </location>
</feature>
<evidence type="ECO:0000313" key="2">
    <source>
        <dbReference type="EMBL" id="PWI66970.1"/>
    </source>
</evidence>
<evidence type="ECO:0000256" key="1">
    <source>
        <dbReference type="SAM" id="MobiDB-lite"/>
    </source>
</evidence>
<proteinExistence type="predicted"/>